<dbReference type="InterPro" id="IPR046517">
    <property type="entry name" value="DUF6695"/>
</dbReference>
<dbReference type="AlphaFoldDB" id="A0A1T5EU03"/>
<protein>
    <submittedName>
        <fullName evidence="3">Uncharacterized protein</fullName>
    </submittedName>
</protein>
<evidence type="ECO:0000313" key="3">
    <source>
        <dbReference type="EMBL" id="SKB87427.1"/>
    </source>
</evidence>
<dbReference type="STRING" id="1513896.SAMN05660841_02806"/>
<proteinExistence type="predicted"/>
<dbReference type="InterPro" id="IPR057382">
    <property type="entry name" value="TseH"/>
</dbReference>
<evidence type="ECO:0000259" key="1">
    <source>
        <dbReference type="Pfam" id="PF20405"/>
    </source>
</evidence>
<evidence type="ECO:0000313" key="4">
    <source>
        <dbReference type="Proteomes" id="UP000190150"/>
    </source>
</evidence>
<dbReference type="EMBL" id="FUZF01000012">
    <property type="protein sequence ID" value="SKB87427.1"/>
    <property type="molecule type" value="Genomic_DNA"/>
</dbReference>
<dbReference type="OrthoDB" id="695573at2"/>
<keyword evidence="4" id="KW-1185">Reference proteome</keyword>
<evidence type="ECO:0000259" key="2">
    <source>
        <dbReference type="Pfam" id="PF25218"/>
    </source>
</evidence>
<dbReference type="Pfam" id="PF25218">
    <property type="entry name" value="TseH"/>
    <property type="match status" value="1"/>
</dbReference>
<accession>A0A1T5EU03</accession>
<dbReference type="Pfam" id="PF20405">
    <property type="entry name" value="DUF6695"/>
    <property type="match status" value="1"/>
</dbReference>
<dbReference type="RefSeq" id="WP_079643825.1">
    <property type="nucleotide sequence ID" value="NZ_FUZF01000012.1"/>
</dbReference>
<reference evidence="4" key="1">
    <citation type="submission" date="2017-02" db="EMBL/GenBank/DDBJ databases">
        <authorList>
            <person name="Varghese N."/>
            <person name="Submissions S."/>
        </authorList>
    </citation>
    <scope>NUCLEOTIDE SEQUENCE [LARGE SCALE GENOMIC DNA]</scope>
    <source>
        <strain evidence="4">DSM 24091</strain>
    </source>
</reference>
<feature type="domain" description="Type VI secretion system effector TseH-like" evidence="2">
    <location>
        <begin position="12"/>
        <end position="174"/>
    </location>
</feature>
<organism evidence="3 4">
    <name type="scientific">Sphingobacterium nematocida</name>
    <dbReference type="NCBI Taxonomy" id="1513896"/>
    <lineage>
        <taxon>Bacteria</taxon>
        <taxon>Pseudomonadati</taxon>
        <taxon>Bacteroidota</taxon>
        <taxon>Sphingobacteriia</taxon>
        <taxon>Sphingobacteriales</taxon>
        <taxon>Sphingobacteriaceae</taxon>
        <taxon>Sphingobacterium</taxon>
    </lineage>
</organism>
<dbReference type="Proteomes" id="UP000190150">
    <property type="component" value="Unassembled WGS sequence"/>
</dbReference>
<sequence>MPEQTIPYNDFAIILTWPDATIRGDEKWMMFFKKIGIVKNLNFKVGHTGVVLVDSKNGSMLFYDFGRYIAPRGYGRARSQFSDPLLEIKLAAKFHENKICNLQEIVEHFELLKPAMYGEGKLFLSVVEGINFSMARKYGDQCVMQGTYPYGAVARNNNNCSRFITRMLIKSSQRFHFWHMINLPETIKSSPVSNLINTVNDRMIYSYTPQDGLIRFRMNRFQSFWFLVRQLGDNVFQTKADLLPTDQIIGAVHYRSKPITVPKEAMYLGGVGDGAWYTVSPQENKQLIIKRFTTSGKLEYVVLGEADETFDPTISFEITYDSHLLFTHILQEGVKIYIKHLKQLEIKEYTYEHIQERYA</sequence>
<gene>
    <name evidence="3" type="ORF">SAMN05660841_02806</name>
</gene>
<name>A0A1T5EU03_9SPHI</name>
<feature type="domain" description="DUF6695" evidence="1">
    <location>
        <begin position="265"/>
        <end position="340"/>
    </location>
</feature>